<sequence>MTLETTSARTTHLTPSASIRDQYYRKHGIRPNLSSKTSTPKLECELVATNVKRPSFDYSLHDEVEDDDNIFDYRPEGAIAFAPLKSPDLTVKPEDASLFSLHTEYDTEDDDTTNQSICSIQTFDSQLRPTHKPSLSLLRQKPSTLVLAPPKKSSDKASLLSKLSKTTAPMRARLSAMSRTNFLKAEMISSLSIPLRRSAESVYNLPTTAALRITGRRSQGERAQSFTFEKTIRQSSQLTRDNVKETTPPSFNVALLSNVAMTFKERVTMGTKIKDSIKYKDAFDGVEAVDKLALLIKTKDRNLALLYGRALDAQKFFHDVNYEHRLRDSRNELYRFTEWLNVPRFLPSPMESSESLATTHVELDSPIDTLATTIESHVPQGVFTLLTECYSPTCSRDNVCYSAFCPRRLEQQSRRNANRSLHRSSSRTSLNEHEDRLWAKTVPKAVVDGLDKMNRKRQENIFELIYTEKDFVDDLAYVYKYWIQPLLTQDIIQPPERRLPFVRDVFWNLQEVHDTNELLLKALQARQKKNPVVQAIGDLILDHVGHFSPFVKYGAHQIIGKSCFETEKSANPAFARFVQTTERLPVSRKLELNGYLTKPTTRLGRYNLLIREILKHTPKDHPDQDSLTAAMKVIADLLSNMNYETGKTENRFNLRLLSDKLQESPHLADVRLDLLHENRQIIMKGPLKKKSSGSESMALQVYLLDHYLLITKAKIVNNIEQIKLYRKPIPLNFLSVSLPDQEKRSQAMEMYDIVNPFNGIHGTLSNAMSSQTSLHTITPTPQPPAGKNGYPINFIHLGRHGGTATTLYASTATTRHQWVHRVDAYRQNVLENNKVFDLVPINKDFFNSLNKVNCASTFGDAILIGSDQGVYMISGNKSGKKVTRLLALPKVSQIDTLENKFMLALADKTLYTYAVDSLIGEDLAGSNRTSEEDDRFASPSDDEAKHINKDDDDTHNHFRRGRKISTHVSFFKVGRVMEKLQGQDPCEKSLVCYVRYNAMTSTIRALEVHDSASPKSKHKKSLRRKTTKQLGTLLRHNHEGLRVYKDLYIPGEATSIQYFKNVLCVGSEKGFQMVDVGSAGVQSVLDPSDDSHNGLTTKYELRPISMFRHPNGDILLCYNTLAFYIDKKGRRSRPDWLIQWEGNPTAFAFRYPYIIAFDTNFIEIRDIDSGQIVQVIPGSDIRCLKPDPLDTIYCVMQDDKTGNEWVFQLKFIDK</sequence>
<evidence type="ECO:0000256" key="3">
    <source>
        <dbReference type="SAM" id="MobiDB-lite"/>
    </source>
</evidence>
<proteinExistence type="predicted"/>
<dbReference type="Pfam" id="PF00780">
    <property type="entry name" value="CNH"/>
    <property type="match status" value="1"/>
</dbReference>
<accession>A0A1X2GWF2</accession>
<dbReference type="PANTHER" id="PTHR46572">
    <property type="entry name" value="RHO1 GDP-GTP EXCHANGE PROTEIN 1-RELATED"/>
    <property type="match status" value="1"/>
</dbReference>
<dbReference type="InterPro" id="IPR000219">
    <property type="entry name" value="DH_dom"/>
</dbReference>
<dbReference type="GO" id="GO:0035556">
    <property type="term" value="P:intracellular signal transduction"/>
    <property type="evidence" value="ECO:0007669"/>
    <property type="project" value="InterPro"/>
</dbReference>
<dbReference type="InterPro" id="IPR000591">
    <property type="entry name" value="DEP_dom"/>
</dbReference>
<dbReference type="Pfam" id="PF00621">
    <property type="entry name" value="RhoGEF"/>
    <property type="match status" value="1"/>
</dbReference>
<evidence type="ECO:0000313" key="6">
    <source>
        <dbReference type="EMBL" id="ORX62362.1"/>
    </source>
</evidence>
<evidence type="ECO:0008006" key="8">
    <source>
        <dbReference type="Google" id="ProtNLM"/>
    </source>
</evidence>
<comment type="caution">
    <text evidence="6">The sequence shown here is derived from an EMBL/GenBank/DDBJ whole genome shotgun (WGS) entry which is preliminary data.</text>
</comment>
<dbReference type="InterPro" id="IPR036388">
    <property type="entry name" value="WH-like_DNA-bd_sf"/>
</dbReference>
<feature type="region of interest" description="Disordered" evidence="3">
    <location>
        <begin position="926"/>
        <end position="958"/>
    </location>
</feature>
<evidence type="ECO:0000256" key="1">
    <source>
        <dbReference type="ARBA" id="ARBA00022553"/>
    </source>
</evidence>
<evidence type="ECO:0000259" key="4">
    <source>
        <dbReference type="PROSITE" id="PS50010"/>
    </source>
</evidence>
<dbReference type="EMBL" id="MCGT01000002">
    <property type="protein sequence ID" value="ORX62362.1"/>
    <property type="molecule type" value="Genomic_DNA"/>
</dbReference>
<dbReference type="InterPro" id="IPR011993">
    <property type="entry name" value="PH-like_dom_sf"/>
</dbReference>
<name>A0A1X2GWF2_9FUNG</name>
<dbReference type="SUPFAM" id="SSF50729">
    <property type="entry name" value="PH domain-like"/>
    <property type="match status" value="1"/>
</dbReference>
<dbReference type="AlphaFoldDB" id="A0A1X2GWF2"/>
<feature type="domain" description="CNH" evidence="5">
    <location>
        <begin position="849"/>
        <end position="1191"/>
    </location>
</feature>
<dbReference type="InterPro" id="IPR041675">
    <property type="entry name" value="PH_5"/>
</dbReference>
<reference evidence="6 7" key="1">
    <citation type="submission" date="2016-07" db="EMBL/GenBank/DDBJ databases">
        <title>Pervasive Adenine N6-methylation of Active Genes in Fungi.</title>
        <authorList>
            <consortium name="DOE Joint Genome Institute"/>
            <person name="Mondo S.J."/>
            <person name="Dannebaum R.O."/>
            <person name="Kuo R.C."/>
            <person name="Labutti K."/>
            <person name="Haridas S."/>
            <person name="Kuo A."/>
            <person name="Salamov A."/>
            <person name="Ahrendt S.R."/>
            <person name="Lipzen A."/>
            <person name="Sullivan W."/>
            <person name="Andreopoulos W.B."/>
            <person name="Clum A."/>
            <person name="Lindquist E."/>
            <person name="Daum C."/>
            <person name="Ramamoorthy G.K."/>
            <person name="Gryganskyi A."/>
            <person name="Culley D."/>
            <person name="Magnuson J.K."/>
            <person name="James T.Y."/>
            <person name="O'Malley M.A."/>
            <person name="Stajich J.E."/>
            <person name="Spatafora J.W."/>
            <person name="Visel A."/>
            <person name="Grigoriev I.V."/>
        </authorList>
    </citation>
    <scope>NUCLEOTIDE SEQUENCE [LARGE SCALE GENOMIC DNA]</scope>
    <source>
        <strain evidence="6 7">NRRL 3301</strain>
    </source>
</reference>
<gene>
    <name evidence="6" type="ORF">DM01DRAFT_1299021</name>
</gene>
<dbReference type="Gene3D" id="1.10.10.10">
    <property type="entry name" value="Winged helix-like DNA-binding domain superfamily/Winged helix DNA-binding domain"/>
    <property type="match status" value="1"/>
</dbReference>
<protein>
    <recommendedName>
        <fullName evidence="8">CNH-domain-containing protein</fullName>
    </recommendedName>
</protein>
<dbReference type="PROSITE" id="PS50010">
    <property type="entry name" value="DH_2"/>
    <property type="match status" value="1"/>
</dbReference>
<dbReference type="PROSITE" id="PS50219">
    <property type="entry name" value="CNH"/>
    <property type="match status" value="1"/>
</dbReference>
<dbReference type="SUPFAM" id="SSF46785">
    <property type="entry name" value="Winged helix' DNA-binding domain"/>
    <property type="match status" value="1"/>
</dbReference>
<feature type="domain" description="DH" evidence="4">
    <location>
        <begin position="456"/>
        <end position="644"/>
    </location>
</feature>
<evidence type="ECO:0000313" key="7">
    <source>
        <dbReference type="Proteomes" id="UP000242146"/>
    </source>
</evidence>
<evidence type="ECO:0000259" key="5">
    <source>
        <dbReference type="PROSITE" id="PS50219"/>
    </source>
</evidence>
<evidence type="ECO:0000256" key="2">
    <source>
        <dbReference type="ARBA" id="ARBA00022658"/>
    </source>
</evidence>
<dbReference type="SMART" id="SM00325">
    <property type="entry name" value="RhoGEF"/>
    <property type="match status" value="1"/>
</dbReference>
<dbReference type="InterPro" id="IPR036390">
    <property type="entry name" value="WH_DNA-bd_sf"/>
</dbReference>
<keyword evidence="7" id="KW-1185">Reference proteome</keyword>
<dbReference type="SMART" id="SM00036">
    <property type="entry name" value="CNH"/>
    <property type="match status" value="1"/>
</dbReference>
<dbReference type="InterPro" id="IPR052233">
    <property type="entry name" value="Rho-type_GEFs"/>
</dbReference>
<keyword evidence="2" id="KW-0344">Guanine-nucleotide releasing factor</keyword>
<dbReference type="OrthoDB" id="2272012at2759"/>
<dbReference type="Gene3D" id="2.30.29.30">
    <property type="entry name" value="Pleckstrin-homology domain (PH domain)/Phosphotyrosine-binding domain (PTB)"/>
    <property type="match status" value="1"/>
</dbReference>
<dbReference type="SMART" id="SM00049">
    <property type="entry name" value="DEP"/>
    <property type="match status" value="1"/>
</dbReference>
<dbReference type="InterPro" id="IPR001180">
    <property type="entry name" value="CNH_dom"/>
</dbReference>
<dbReference type="PANTHER" id="PTHR46572:SF2">
    <property type="entry name" value="RHO1 GDP-GTP EXCHANGE PROTEIN 1-RELATED"/>
    <property type="match status" value="1"/>
</dbReference>
<dbReference type="Proteomes" id="UP000242146">
    <property type="component" value="Unassembled WGS sequence"/>
</dbReference>
<dbReference type="STRING" id="101127.A0A1X2GWF2"/>
<dbReference type="SUPFAM" id="SSF48065">
    <property type="entry name" value="DBL homology domain (DH-domain)"/>
    <property type="match status" value="1"/>
</dbReference>
<dbReference type="Pfam" id="PF15405">
    <property type="entry name" value="PH_5"/>
    <property type="match status" value="1"/>
</dbReference>
<organism evidence="6 7">
    <name type="scientific">Hesseltinella vesiculosa</name>
    <dbReference type="NCBI Taxonomy" id="101127"/>
    <lineage>
        <taxon>Eukaryota</taxon>
        <taxon>Fungi</taxon>
        <taxon>Fungi incertae sedis</taxon>
        <taxon>Mucoromycota</taxon>
        <taxon>Mucoromycotina</taxon>
        <taxon>Mucoromycetes</taxon>
        <taxon>Mucorales</taxon>
        <taxon>Cunninghamellaceae</taxon>
        <taxon>Hesseltinella</taxon>
    </lineage>
</organism>
<keyword evidence="1" id="KW-0597">Phosphoprotein</keyword>
<dbReference type="CDD" id="cd00160">
    <property type="entry name" value="RhoGEF"/>
    <property type="match status" value="1"/>
</dbReference>
<dbReference type="GO" id="GO:0005085">
    <property type="term" value="F:guanyl-nucleotide exchange factor activity"/>
    <property type="evidence" value="ECO:0007669"/>
    <property type="project" value="UniProtKB-KW"/>
</dbReference>
<dbReference type="Gene3D" id="1.20.900.10">
    <property type="entry name" value="Dbl homology (DH) domain"/>
    <property type="match status" value="1"/>
</dbReference>
<dbReference type="InterPro" id="IPR035899">
    <property type="entry name" value="DBL_dom_sf"/>
</dbReference>
<dbReference type="Pfam" id="PF00610">
    <property type="entry name" value="DEP"/>
    <property type="match status" value="1"/>
</dbReference>
<feature type="compositionally biased region" description="Basic and acidic residues" evidence="3">
    <location>
        <begin position="942"/>
        <end position="956"/>
    </location>
</feature>